<keyword evidence="4" id="KW-1185">Reference proteome</keyword>
<proteinExistence type="predicted"/>
<organism evidence="3 4">
    <name type="scientific">Chloropicon primus</name>
    <dbReference type="NCBI Taxonomy" id="1764295"/>
    <lineage>
        <taxon>Eukaryota</taxon>
        <taxon>Viridiplantae</taxon>
        <taxon>Chlorophyta</taxon>
        <taxon>Chloropicophyceae</taxon>
        <taxon>Chloropicales</taxon>
        <taxon>Chloropicaceae</taxon>
        <taxon>Chloropicon</taxon>
    </lineage>
</organism>
<gene>
    <name evidence="3" type="ORF">A3770_16p77830</name>
</gene>
<sequence>MSNKIVIATVVALVALAAGAGATSTPPPVMPTQYMVQRNKTECGDNCGGYAATFIFDEVAKRKLEIIHPDDTITVPQYTLTCGDLGLVFEWTGDGSTDCQTTAESKQFPFHGEWDWLKLNSSGTHEVPPGDCPPQNPQGHSDGSQCLSWEGSWEGEVTALAQLFIKEGEKLPIQHQMTCSILPFMLFYTYADWKVGPPPSHWLQPPKACPTTPSTAATKEALLNAWVKTH</sequence>
<accession>A0A5B8N051</accession>
<dbReference type="Proteomes" id="UP000316726">
    <property type="component" value="Chromosome 16"/>
</dbReference>
<dbReference type="EMBL" id="CP031049">
    <property type="protein sequence ID" value="QDZ25265.1"/>
    <property type="molecule type" value="Genomic_DNA"/>
</dbReference>
<protein>
    <submittedName>
        <fullName evidence="3">Uncharacterized protein</fullName>
    </submittedName>
</protein>
<evidence type="ECO:0000313" key="4">
    <source>
        <dbReference type="Proteomes" id="UP000316726"/>
    </source>
</evidence>
<dbReference type="AlphaFoldDB" id="A0A5B8N051"/>
<feature type="region of interest" description="Disordered" evidence="1">
    <location>
        <begin position="123"/>
        <end position="144"/>
    </location>
</feature>
<feature type="chain" id="PRO_5022971346" evidence="2">
    <location>
        <begin position="23"/>
        <end position="230"/>
    </location>
</feature>
<reference evidence="3 4" key="1">
    <citation type="submission" date="2018-07" db="EMBL/GenBank/DDBJ databases">
        <title>The complete nuclear genome of the prasinophyte Chloropicon primus (CCMP1205).</title>
        <authorList>
            <person name="Pombert J.-F."/>
            <person name="Otis C."/>
            <person name="Turmel M."/>
            <person name="Lemieux C."/>
        </authorList>
    </citation>
    <scope>NUCLEOTIDE SEQUENCE [LARGE SCALE GENOMIC DNA]</scope>
    <source>
        <strain evidence="3 4">CCMP1205</strain>
    </source>
</reference>
<feature type="signal peptide" evidence="2">
    <location>
        <begin position="1"/>
        <end position="22"/>
    </location>
</feature>
<evidence type="ECO:0000313" key="3">
    <source>
        <dbReference type="EMBL" id="QDZ25265.1"/>
    </source>
</evidence>
<evidence type="ECO:0000256" key="1">
    <source>
        <dbReference type="SAM" id="MobiDB-lite"/>
    </source>
</evidence>
<name>A0A5B8N051_9CHLO</name>
<keyword evidence="2" id="KW-0732">Signal</keyword>
<evidence type="ECO:0000256" key="2">
    <source>
        <dbReference type="SAM" id="SignalP"/>
    </source>
</evidence>